<proteinExistence type="inferred from homology"/>
<comment type="subunit">
    <text evidence="6">Heterotrimer.</text>
</comment>
<dbReference type="GO" id="GO:0003677">
    <property type="term" value="F:DNA binding"/>
    <property type="evidence" value="ECO:0007669"/>
    <property type="project" value="UniProtKB-KW"/>
</dbReference>
<gene>
    <name evidence="8" type="ORF">F3Y22_tig00111634pilonHSYRG00045</name>
</gene>
<dbReference type="Gene3D" id="6.10.250.2430">
    <property type="match status" value="1"/>
</dbReference>
<evidence type="ECO:0000313" key="9">
    <source>
        <dbReference type="Proteomes" id="UP000436088"/>
    </source>
</evidence>
<evidence type="ECO:0000256" key="7">
    <source>
        <dbReference type="SAM" id="MobiDB-lite"/>
    </source>
</evidence>
<dbReference type="InterPro" id="IPR001289">
    <property type="entry name" value="NFYA"/>
</dbReference>
<dbReference type="EMBL" id="VEPZ02001389">
    <property type="protein sequence ID" value="KAE8676053.1"/>
    <property type="molecule type" value="Genomic_DNA"/>
</dbReference>
<dbReference type="Pfam" id="PF02045">
    <property type="entry name" value="CBFB_NFYA"/>
    <property type="match status" value="1"/>
</dbReference>
<sequence length="212" mass="23886">MQSFAMRSGRKLRNDIEGQVKPVFLVNNPSTLFNPSLPSYNHSMAYAQNAYAYADTYLGGIFTPYGPQAFAHLGGSAPTRVLLPLDGAEDEPIYVNPKQYHGILRRRQYRAKLEEQNKLIKARKPYLHESRHRHALNRVRGSGGRFLSKKKLQQSDVNCTTRKNSRSEFDAEYSGSSTSCSDISSASHHNRNFHLPEHGFSDVPPRVGSMCD</sequence>
<keyword evidence="9" id="KW-1185">Reference proteome</keyword>
<evidence type="ECO:0000256" key="6">
    <source>
        <dbReference type="RuleBase" id="RU367155"/>
    </source>
</evidence>
<keyword evidence="4 6" id="KW-0804">Transcription</keyword>
<comment type="function">
    <text evidence="6">Component of the sequence-specific heterotrimeric transcription factor (NF-Y) which specifically recognizes a 5'-CCAAT-3' box motif found in the promoters of its target genes.</text>
</comment>
<keyword evidence="5 6" id="KW-0539">Nucleus</keyword>
<evidence type="ECO:0000256" key="2">
    <source>
        <dbReference type="ARBA" id="ARBA00023015"/>
    </source>
</evidence>
<organism evidence="8 9">
    <name type="scientific">Hibiscus syriacus</name>
    <name type="common">Rose of Sharon</name>
    <dbReference type="NCBI Taxonomy" id="106335"/>
    <lineage>
        <taxon>Eukaryota</taxon>
        <taxon>Viridiplantae</taxon>
        <taxon>Streptophyta</taxon>
        <taxon>Embryophyta</taxon>
        <taxon>Tracheophyta</taxon>
        <taxon>Spermatophyta</taxon>
        <taxon>Magnoliopsida</taxon>
        <taxon>eudicotyledons</taxon>
        <taxon>Gunneridae</taxon>
        <taxon>Pentapetalae</taxon>
        <taxon>rosids</taxon>
        <taxon>malvids</taxon>
        <taxon>Malvales</taxon>
        <taxon>Malvaceae</taxon>
        <taxon>Malvoideae</taxon>
        <taxon>Hibiscus</taxon>
    </lineage>
</organism>
<name>A0A6A2XJP1_HIBSY</name>
<dbReference type="GO" id="GO:0003700">
    <property type="term" value="F:DNA-binding transcription factor activity"/>
    <property type="evidence" value="ECO:0007669"/>
    <property type="project" value="UniProtKB-UniRule"/>
</dbReference>
<keyword evidence="2 6" id="KW-0805">Transcription regulation</keyword>
<comment type="similarity">
    <text evidence="6">Belongs to the NFYA/HAP2 subunit family.</text>
</comment>
<reference evidence="8" key="1">
    <citation type="submission" date="2019-09" db="EMBL/GenBank/DDBJ databases">
        <title>Draft genome information of white flower Hibiscus syriacus.</title>
        <authorList>
            <person name="Kim Y.-M."/>
        </authorList>
    </citation>
    <scope>NUCLEOTIDE SEQUENCE [LARGE SCALE GENOMIC DNA]</scope>
    <source>
        <strain evidence="8">YM2019G1</strain>
    </source>
</reference>
<dbReference type="PROSITE" id="PS51152">
    <property type="entry name" value="NFYA_HAP2_2"/>
    <property type="match status" value="1"/>
</dbReference>
<dbReference type="PRINTS" id="PR00616">
    <property type="entry name" value="CCAATSUBUNTB"/>
</dbReference>
<accession>A0A6A2XJP1</accession>
<protein>
    <recommendedName>
        <fullName evidence="6">Nuclear transcription factor Y subunit</fullName>
    </recommendedName>
</protein>
<evidence type="ECO:0000256" key="1">
    <source>
        <dbReference type="ARBA" id="ARBA00004123"/>
    </source>
</evidence>
<evidence type="ECO:0000256" key="5">
    <source>
        <dbReference type="ARBA" id="ARBA00023242"/>
    </source>
</evidence>
<feature type="compositionally biased region" description="Low complexity" evidence="7">
    <location>
        <begin position="174"/>
        <end position="186"/>
    </location>
</feature>
<comment type="subcellular location">
    <subcellularLocation>
        <location evidence="1 6">Nucleus</location>
    </subcellularLocation>
</comment>
<evidence type="ECO:0000256" key="3">
    <source>
        <dbReference type="ARBA" id="ARBA00023125"/>
    </source>
</evidence>
<evidence type="ECO:0000256" key="4">
    <source>
        <dbReference type="ARBA" id="ARBA00023163"/>
    </source>
</evidence>
<dbReference type="Proteomes" id="UP000436088">
    <property type="component" value="Unassembled WGS sequence"/>
</dbReference>
<dbReference type="SMART" id="SM00521">
    <property type="entry name" value="CBF"/>
    <property type="match status" value="1"/>
</dbReference>
<comment type="caution">
    <text evidence="8">The sequence shown here is derived from an EMBL/GenBank/DDBJ whole genome shotgun (WGS) entry which is preliminary data.</text>
</comment>
<dbReference type="AlphaFoldDB" id="A0A6A2XJP1"/>
<dbReference type="GO" id="GO:0005634">
    <property type="term" value="C:nucleus"/>
    <property type="evidence" value="ECO:0007669"/>
    <property type="project" value="UniProtKB-SubCell"/>
</dbReference>
<feature type="region of interest" description="Disordered" evidence="7">
    <location>
        <begin position="157"/>
        <end position="186"/>
    </location>
</feature>
<evidence type="ECO:0000313" key="8">
    <source>
        <dbReference type="EMBL" id="KAE8676053.1"/>
    </source>
</evidence>
<dbReference type="PANTHER" id="PTHR12632">
    <property type="entry name" value="TRANSCRIPTION FACTOR NF-Y ALPHA-RELATED"/>
    <property type="match status" value="1"/>
</dbReference>
<keyword evidence="3 6" id="KW-0238">DNA-binding</keyword>